<evidence type="ECO:0000256" key="1">
    <source>
        <dbReference type="SAM" id="MobiDB-lite"/>
    </source>
</evidence>
<accession>A0AAE1QLA6</accession>
<dbReference type="AlphaFoldDB" id="A0AAE1QLA6"/>
<gene>
    <name evidence="2" type="ORF">Pmani_000773</name>
</gene>
<dbReference type="EMBL" id="JAWZYT010000054">
    <property type="protein sequence ID" value="KAK4328831.1"/>
    <property type="molecule type" value="Genomic_DNA"/>
</dbReference>
<keyword evidence="3" id="KW-1185">Reference proteome</keyword>
<feature type="region of interest" description="Disordered" evidence="1">
    <location>
        <begin position="1"/>
        <end position="84"/>
    </location>
</feature>
<comment type="caution">
    <text evidence="2">The sequence shown here is derived from an EMBL/GenBank/DDBJ whole genome shotgun (WGS) entry which is preliminary data.</text>
</comment>
<sequence>MARHNSPDIQQLLDGYLTEDLSDLGSDEDWPTTDTADESSEKGESSDNSEQADDPCRGRQRKRTRGGLDLGGGTGGGEAVTGDATRVRSAAAATNLSSVKWDCWSLTPFIPKQLYFDSSSSGISDACSVTDNSNELDFLREFFSDELMDMIVIETNRYNDTSLQTGKLD</sequence>
<organism evidence="2 3">
    <name type="scientific">Petrolisthes manimaculis</name>
    <dbReference type="NCBI Taxonomy" id="1843537"/>
    <lineage>
        <taxon>Eukaryota</taxon>
        <taxon>Metazoa</taxon>
        <taxon>Ecdysozoa</taxon>
        <taxon>Arthropoda</taxon>
        <taxon>Crustacea</taxon>
        <taxon>Multicrustacea</taxon>
        <taxon>Malacostraca</taxon>
        <taxon>Eumalacostraca</taxon>
        <taxon>Eucarida</taxon>
        <taxon>Decapoda</taxon>
        <taxon>Pleocyemata</taxon>
        <taxon>Anomura</taxon>
        <taxon>Galatheoidea</taxon>
        <taxon>Porcellanidae</taxon>
        <taxon>Petrolisthes</taxon>
    </lineage>
</organism>
<evidence type="ECO:0000313" key="3">
    <source>
        <dbReference type="Proteomes" id="UP001292094"/>
    </source>
</evidence>
<feature type="compositionally biased region" description="Gly residues" evidence="1">
    <location>
        <begin position="68"/>
        <end position="79"/>
    </location>
</feature>
<dbReference type="Proteomes" id="UP001292094">
    <property type="component" value="Unassembled WGS sequence"/>
</dbReference>
<evidence type="ECO:0008006" key="4">
    <source>
        <dbReference type="Google" id="ProtNLM"/>
    </source>
</evidence>
<reference evidence="2" key="1">
    <citation type="submission" date="2023-11" db="EMBL/GenBank/DDBJ databases">
        <title>Genome assemblies of two species of porcelain crab, Petrolisthes cinctipes and Petrolisthes manimaculis (Anomura: Porcellanidae).</title>
        <authorList>
            <person name="Angst P."/>
        </authorList>
    </citation>
    <scope>NUCLEOTIDE SEQUENCE</scope>
    <source>
        <strain evidence="2">PB745_02</strain>
        <tissue evidence="2">Gill</tissue>
    </source>
</reference>
<evidence type="ECO:0000313" key="2">
    <source>
        <dbReference type="EMBL" id="KAK4328831.1"/>
    </source>
</evidence>
<protein>
    <recommendedName>
        <fullName evidence="4">PiggyBac transposable element-derived protein domain-containing protein</fullName>
    </recommendedName>
</protein>
<feature type="compositionally biased region" description="Acidic residues" evidence="1">
    <location>
        <begin position="20"/>
        <end position="38"/>
    </location>
</feature>
<name>A0AAE1QLA6_9EUCA</name>
<proteinExistence type="predicted"/>